<feature type="domain" description="Transglycosylase SLT" evidence="1">
    <location>
        <begin position="11"/>
        <end position="90"/>
    </location>
</feature>
<dbReference type="EMBL" id="CP071182">
    <property type="protein sequence ID" value="QSO46355.1"/>
    <property type="molecule type" value="Genomic_DNA"/>
</dbReference>
<evidence type="ECO:0000313" key="3">
    <source>
        <dbReference type="Proteomes" id="UP000663505"/>
    </source>
</evidence>
<dbReference type="KEGG" id="afx:JZ786_17935"/>
<dbReference type="Proteomes" id="UP000663505">
    <property type="component" value="Chromosome"/>
</dbReference>
<dbReference type="Pfam" id="PF18896">
    <property type="entry name" value="SLT_3"/>
    <property type="match status" value="1"/>
</dbReference>
<dbReference type="InterPro" id="IPR043992">
    <property type="entry name" value="SLT_3"/>
</dbReference>
<reference evidence="2 3" key="1">
    <citation type="submission" date="2021-02" db="EMBL/GenBank/DDBJ databases">
        <title>Alicyclobacillus curvatus sp. nov. and Alicyclobacillus mengziensis sp. nov., two acidophilic bacteria isolated from acid mine drainage.</title>
        <authorList>
            <person name="Huang Y."/>
        </authorList>
    </citation>
    <scope>NUCLEOTIDE SEQUENCE [LARGE SCALE GENOMIC DNA]</scope>
    <source>
        <strain evidence="2 3">S30H14</strain>
    </source>
</reference>
<dbReference type="InterPro" id="IPR023346">
    <property type="entry name" value="Lysozyme-like_dom_sf"/>
</dbReference>
<dbReference type="RefSeq" id="WP_206655724.1">
    <property type="nucleotide sequence ID" value="NZ_CP071182.1"/>
</dbReference>
<proteinExistence type="predicted"/>
<dbReference type="SUPFAM" id="SSF53955">
    <property type="entry name" value="Lysozyme-like"/>
    <property type="match status" value="1"/>
</dbReference>
<evidence type="ECO:0000313" key="2">
    <source>
        <dbReference type="EMBL" id="QSO46355.1"/>
    </source>
</evidence>
<dbReference type="AlphaFoldDB" id="A0A9X7Z6K6"/>
<sequence>MTFLPPNQVAHYAYDAGFRGKALVTAVAVAGAESTFNTSAISPADTCFGLWQIDETHDSGNTSALLNPSFNASMAYSISDHGTNWRAWSTYTNGSYLRYWSSAETAAHAVTEPSYPHVNIRVNGKPFPAIANNNETYLLWTTLSNWNIPHHYIGNGKFSIDGHTVQGIVYKGNTYLEWGSIPDIKVTKTHGEFNFTDSY</sequence>
<accession>A0A9X7Z6K6</accession>
<evidence type="ECO:0000259" key="1">
    <source>
        <dbReference type="Pfam" id="PF18896"/>
    </source>
</evidence>
<gene>
    <name evidence="2" type="ORF">JZ786_17935</name>
</gene>
<protein>
    <submittedName>
        <fullName evidence="2">Transglycosylase SLT domain-containing protein</fullName>
    </submittedName>
</protein>
<name>A0A9X7Z6K6_9BACL</name>
<organism evidence="2 3">
    <name type="scientific">Alicyclobacillus mengziensis</name>
    <dbReference type="NCBI Taxonomy" id="2931921"/>
    <lineage>
        <taxon>Bacteria</taxon>
        <taxon>Bacillati</taxon>
        <taxon>Bacillota</taxon>
        <taxon>Bacilli</taxon>
        <taxon>Bacillales</taxon>
        <taxon>Alicyclobacillaceae</taxon>
        <taxon>Alicyclobacillus</taxon>
    </lineage>
</organism>
<keyword evidence="3" id="KW-1185">Reference proteome</keyword>